<reference evidence="2 3" key="1">
    <citation type="submission" date="2019-06" db="EMBL/GenBank/DDBJ databases">
        <title>Wine fermentation using esterase from Monascus purpureus.</title>
        <authorList>
            <person name="Geng C."/>
            <person name="Zhang Y."/>
        </authorList>
    </citation>
    <scope>NUCLEOTIDE SEQUENCE [LARGE SCALE GENOMIC DNA]</scope>
    <source>
        <strain evidence="2">HQ1</strain>
    </source>
</reference>
<dbReference type="Proteomes" id="UP000319663">
    <property type="component" value="Unassembled WGS sequence"/>
</dbReference>
<dbReference type="PANTHER" id="PTHR42080:SF1">
    <property type="entry name" value="SRR1-LIKE DOMAIN-CONTAINING PROTEIN"/>
    <property type="match status" value="1"/>
</dbReference>
<organism evidence="2 3">
    <name type="scientific">Monascus purpureus</name>
    <name type="common">Red mold</name>
    <name type="synonym">Monascus anka</name>
    <dbReference type="NCBI Taxonomy" id="5098"/>
    <lineage>
        <taxon>Eukaryota</taxon>
        <taxon>Fungi</taxon>
        <taxon>Dikarya</taxon>
        <taxon>Ascomycota</taxon>
        <taxon>Pezizomycotina</taxon>
        <taxon>Eurotiomycetes</taxon>
        <taxon>Eurotiomycetidae</taxon>
        <taxon>Eurotiales</taxon>
        <taxon>Aspergillaceae</taxon>
        <taxon>Monascus</taxon>
    </lineage>
</organism>
<proteinExistence type="predicted"/>
<dbReference type="EMBL" id="VIFY01000090">
    <property type="protein sequence ID" value="TQB70987.1"/>
    <property type="molecule type" value="Genomic_DNA"/>
</dbReference>
<sequence length="455" mass="50663">MFQVQNPIWKPHVKYQEYWQLVKAQPNGPIETYLCSYIVDWSNQTARNFRELIAQPMQVFDEKRLLWQNSNTCRQLAALVQDVLGTNAVKKVLCFGLGDFCRSAPEWLKKQHDCWDENSEVKNVMGCMIQHSMALTIAQLCRGKETLPLLAQDPEYTEVAEDILIKKGFKIVGTHGAGGFAEIDEDSIIISPFAAAPVKQIIADLARPLLIISTGFEVFNNNEKPLADAESPRTRQMWLDYDVYNLPSHPDDVELHAVPSSTGITSPKDGLADSLPIADNGSLQHIILEKASVEGLVDVFGPYLCGAIRRDTVDNGASLKAAVTMDFPFDGLVDCLMSLAIHQNKVEYLAFALFNVHVESEGRVRYVMLNEGAKLIPNPEMTLKGARDDAILRILGVEIHEAIKTSRMRKKELEEGNLVTECVSMIFTDRSDEGAVINLSLGLKGGAQIQNKLYT</sequence>
<name>A0A507QR66_MONPU</name>
<gene>
    <name evidence="2" type="ORF">MPDQ_007908</name>
</gene>
<dbReference type="InterPro" id="IPR012942">
    <property type="entry name" value="SRR1-like"/>
</dbReference>
<keyword evidence="3" id="KW-1185">Reference proteome</keyword>
<feature type="domain" description="SRR1-like" evidence="1">
    <location>
        <begin position="80"/>
        <end position="223"/>
    </location>
</feature>
<dbReference type="Pfam" id="PF07985">
    <property type="entry name" value="SRR1"/>
    <property type="match status" value="1"/>
</dbReference>
<dbReference type="PANTHER" id="PTHR42080">
    <property type="entry name" value="SRR1 DOMAIN-CONTAINING PROTEIN"/>
    <property type="match status" value="1"/>
</dbReference>
<comment type="caution">
    <text evidence="2">The sequence shown here is derived from an EMBL/GenBank/DDBJ whole genome shotgun (WGS) entry which is preliminary data.</text>
</comment>
<evidence type="ECO:0000313" key="2">
    <source>
        <dbReference type="EMBL" id="TQB70987.1"/>
    </source>
</evidence>
<accession>A0A507QR66</accession>
<evidence type="ECO:0000313" key="3">
    <source>
        <dbReference type="Proteomes" id="UP000319663"/>
    </source>
</evidence>
<protein>
    <recommendedName>
        <fullName evidence="1">SRR1-like domain-containing protein</fullName>
    </recommendedName>
</protein>
<dbReference type="AlphaFoldDB" id="A0A507QR66"/>
<evidence type="ECO:0000259" key="1">
    <source>
        <dbReference type="Pfam" id="PF07985"/>
    </source>
</evidence>